<dbReference type="GO" id="GO:0005216">
    <property type="term" value="F:monoatomic ion channel activity"/>
    <property type="evidence" value="ECO:0007669"/>
    <property type="project" value="InterPro"/>
</dbReference>
<evidence type="ECO:0000256" key="6">
    <source>
        <dbReference type="ARBA" id="ARBA00023136"/>
    </source>
</evidence>
<evidence type="ECO:0000256" key="8">
    <source>
        <dbReference type="SAM" id="MobiDB-lite"/>
    </source>
</evidence>
<evidence type="ECO:0000259" key="10">
    <source>
        <dbReference type="Pfam" id="PF00520"/>
    </source>
</evidence>
<keyword evidence="3" id="KW-0677">Repeat</keyword>
<dbReference type="PANTHER" id="PTHR24198">
    <property type="entry name" value="ANKYRIN REPEAT AND PROTEIN KINASE DOMAIN-CONTAINING PROTEIN"/>
    <property type="match status" value="1"/>
</dbReference>
<protein>
    <recommendedName>
        <fullName evidence="10">Ion transport domain-containing protein</fullName>
    </recommendedName>
</protein>
<dbReference type="InterPro" id="IPR036770">
    <property type="entry name" value="Ankyrin_rpt-contain_sf"/>
</dbReference>
<organism evidence="11">
    <name type="scientific">Hyalella azteca</name>
    <name type="common">Amphipod</name>
    <dbReference type="NCBI Taxonomy" id="294128"/>
    <lineage>
        <taxon>Eukaryota</taxon>
        <taxon>Metazoa</taxon>
        <taxon>Ecdysozoa</taxon>
        <taxon>Arthropoda</taxon>
        <taxon>Crustacea</taxon>
        <taxon>Multicrustacea</taxon>
        <taxon>Malacostraca</taxon>
        <taxon>Eumalacostraca</taxon>
        <taxon>Peracarida</taxon>
        <taxon>Amphipoda</taxon>
        <taxon>Senticaudata</taxon>
        <taxon>Talitrida</taxon>
        <taxon>Talitroidea</taxon>
        <taxon>Hyalellidae</taxon>
        <taxon>Hyalella</taxon>
    </lineage>
</organism>
<evidence type="ECO:0000256" key="3">
    <source>
        <dbReference type="ARBA" id="ARBA00022737"/>
    </source>
</evidence>
<evidence type="ECO:0000313" key="11">
    <source>
        <dbReference type="EMBL" id="KAA0201958.1"/>
    </source>
</evidence>
<evidence type="ECO:0000256" key="5">
    <source>
        <dbReference type="ARBA" id="ARBA00023043"/>
    </source>
</evidence>
<dbReference type="EMBL" id="JQDR03004592">
    <property type="protein sequence ID" value="KAA0201958.1"/>
    <property type="molecule type" value="Genomic_DNA"/>
</dbReference>
<feature type="repeat" description="ANK" evidence="7">
    <location>
        <begin position="235"/>
        <end position="275"/>
    </location>
</feature>
<reference evidence="11" key="3">
    <citation type="submission" date="2019-06" db="EMBL/GenBank/DDBJ databases">
        <authorList>
            <person name="Poynton C."/>
            <person name="Hasenbein S."/>
            <person name="Benoit J.B."/>
            <person name="Sepulveda M.S."/>
            <person name="Poelchau M.F."/>
            <person name="Murali S.C."/>
            <person name="Chen S."/>
            <person name="Glastad K.M."/>
            <person name="Werren J.H."/>
            <person name="Vineis J.H."/>
            <person name="Bowen J.L."/>
            <person name="Friedrich M."/>
            <person name="Jones J."/>
            <person name="Robertson H.M."/>
            <person name="Feyereisen R."/>
            <person name="Mechler-Hickson A."/>
            <person name="Mathers N."/>
            <person name="Lee C.E."/>
            <person name="Colbourne J.K."/>
            <person name="Biales A."/>
            <person name="Johnston J.S."/>
            <person name="Wellborn G.A."/>
            <person name="Rosendale A.J."/>
            <person name="Cridge A.G."/>
            <person name="Munoz-Torres M.C."/>
            <person name="Bain P.A."/>
            <person name="Manny A.R."/>
            <person name="Major K.M."/>
            <person name="Lambert F.N."/>
            <person name="Vulpe C.D."/>
            <person name="Tuck P."/>
            <person name="Blalock B.J."/>
            <person name="Lin Y.-Y."/>
            <person name="Smith M.E."/>
            <person name="Ochoa-Acuna H."/>
            <person name="Chen M.-J.M."/>
            <person name="Childers C.P."/>
            <person name="Qu J."/>
            <person name="Dugan S."/>
            <person name="Lee S.L."/>
            <person name="Chao H."/>
            <person name="Dinh H."/>
            <person name="Han Y."/>
            <person name="Doddapaneni H."/>
            <person name="Worley K.C."/>
            <person name="Muzny D.M."/>
            <person name="Gibbs R.A."/>
            <person name="Richards S."/>
        </authorList>
    </citation>
    <scope>NUCLEOTIDE SEQUENCE</scope>
    <source>
        <strain evidence="11">HAZT.00-mixed</strain>
        <tissue evidence="11">Whole organism</tissue>
    </source>
</reference>
<keyword evidence="2 9" id="KW-0812">Transmembrane</keyword>
<evidence type="ECO:0000256" key="7">
    <source>
        <dbReference type="PROSITE-ProRule" id="PRU00023"/>
    </source>
</evidence>
<feature type="repeat" description="ANK" evidence="7">
    <location>
        <begin position="166"/>
        <end position="189"/>
    </location>
</feature>
<proteinExistence type="predicted"/>
<comment type="caution">
    <text evidence="11">The sequence shown here is derived from an EMBL/GenBank/DDBJ whole genome shotgun (WGS) entry which is preliminary data.</text>
</comment>
<feature type="transmembrane region" description="Helical" evidence="9">
    <location>
        <begin position="334"/>
        <end position="357"/>
    </location>
</feature>
<dbReference type="InterPro" id="IPR002110">
    <property type="entry name" value="Ankyrin_rpt"/>
</dbReference>
<dbReference type="PROSITE" id="PS50297">
    <property type="entry name" value="ANK_REP_REGION"/>
    <property type="match status" value="3"/>
</dbReference>
<keyword evidence="6 9" id="KW-0472">Membrane</keyword>
<evidence type="ECO:0000256" key="9">
    <source>
        <dbReference type="SAM" id="Phobius"/>
    </source>
</evidence>
<dbReference type="SMART" id="SM00248">
    <property type="entry name" value="ANK"/>
    <property type="match status" value="6"/>
</dbReference>
<keyword evidence="4 9" id="KW-1133">Transmembrane helix</keyword>
<dbReference type="PANTHER" id="PTHR24198:SF165">
    <property type="entry name" value="ANKYRIN REPEAT-CONTAINING PROTEIN-RELATED"/>
    <property type="match status" value="1"/>
</dbReference>
<keyword evidence="5 7" id="KW-0040">ANK repeat</keyword>
<dbReference type="GO" id="GO:0005737">
    <property type="term" value="C:cytoplasm"/>
    <property type="evidence" value="ECO:0007669"/>
    <property type="project" value="TreeGrafter"/>
</dbReference>
<comment type="subcellular location">
    <subcellularLocation>
        <location evidence="1">Membrane</location>
        <topology evidence="1">Multi-pass membrane protein</topology>
    </subcellularLocation>
</comment>
<dbReference type="Proteomes" id="UP000711488">
    <property type="component" value="Unassembled WGS sequence"/>
</dbReference>
<dbReference type="GO" id="GO:0034703">
    <property type="term" value="C:cation channel complex"/>
    <property type="evidence" value="ECO:0007669"/>
    <property type="project" value="UniProtKB-ARBA"/>
</dbReference>
<feature type="region of interest" description="Disordered" evidence="8">
    <location>
        <begin position="522"/>
        <end position="550"/>
    </location>
</feature>
<feature type="transmembrane region" description="Helical" evidence="9">
    <location>
        <begin position="276"/>
        <end position="292"/>
    </location>
</feature>
<feature type="compositionally biased region" description="Low complexity" evidence="8">
    <location>
        <begin position="537"/>
        <end position="550"/>
    </location>
</feature>
<feature type="transmembrane region" description="Helical" evidence="9">
    <location>
        <begin position="297"/>
        <end position="314"/>
    </location>
</feature>
<dbReference type="Gene3D" id="1.25.40.20">
    <property type="entry name" value="Ankyrin repeat-containing domain"/>
    <property type="match status" value="2"/>
</dbReference>
<evidence type="ECO:0000256" key="2">
    <source>
        <dbReference type="ARBA" id="ARBA00022692"/>
    </source>
</evidence>
<reference evidence="11" key="2">
    <citation type="journal article" date="2018" name="Environ. Sci. Technol.">
        <title>The Toxicogenome of Hyalella azteca: A Model for Sediment Ecotoxicology and Evolutionary Toxicology.</title>
        <authorList>
            <person name="Poynton H.C."/>
            <person name="Hasenbein S."/>
            <person name="Benoit J.B."/>
            <person name="Sepulveda M.S."/>
            <person name="Poelchau M.F."/>
            <person name="Hughes D.S.T."/>
            <person name="Murali S.C."/>
            <person name="Chen S."/>
            <person name="Glastad K.M."/>
            <person name="Goodisman M.A.D."/>
            <person name="Werren J.H."/>
            <person name="Vineis J.H."/>
            <person name="Bowen J.L."/>
            <person name="Friedrich M."/>
            <person name="Jones J."/>
            <person name="Robertson H.M."/>
            <person name="Feyereisen R."/>
            <person name="Mechler-Hickson A."/>
            <person name="Mathers N."/>
            <person name="Lee C.E."/>
            <person name="Colbourne J.K."/>
            <person name="Biales A."/>
            <person name="Johnston J.S."/>
            <person name="Wellborn G.A."/>
            <person name="Rosendale A.J."/>
            <person name="Cridge A.G."/>
            <person name="Munoz-Torres M.C."/>
            <person name="Bain P.A."/>
            <person name="Manny A.R."/>
            <person name="Major K.M."/>
            <person name="Lambert F.N."/>
            <person name="Vulpe C.D."/>
            <person name="Tuck P."/>
            <person name="Blalock B.J."/>
            <person name="Lin Y.Y."/>
            <person name="Smith M.E."/>
            <person name="Ochoa-Acuna H."/>
            <person name="Chen M.M."/>
            <person name="Childers C.P."/>
            <person name="Qu J."/>
            <person name="Dugan S."/>
            <person name="Lee S.L."/>
            <person name="Chao H."/>
            <person name="Dinh H."/>
            <person name="Han Y."/>
            <person name="Doddapaneni H."/>
            <person name="Worley K.C."/>
            <person name="Muzny D.M."/>
            <person name="Gibbs R.A."/>
            <person name="Richards S."/>
        </authorList>
    </citation>
    <scope>NUCLEOTIDE SEQUENCE</scope>
    <source>
        <strain evidence="11">HAZT.00-mixed</strain>
        <tissue evidence="11">Whole organism</tissue>
    </source>
</reference>
<dbReference type="InterPro" id="IPR005821">
    <property type="entry name" value="Ion_trans_dom"/>
</dbReference>
<dbReference type="AlphaFoldDB" id="A0A6A0H893"/>
<gene>
    <name evidence="11" type="ORF">HAZT_HAZT007004</name>
</gene>
<feature type="repeat" description="ANK" evidence="7">
    <location>
        <begin position="57"/>
        <end position="89"/>
    </location>
</feature>
<feature type="repeat" description="ANK" evidence="7">
    <location>
        <begin position="201"/>
        <end position="234"/>
    </location>
</feature>
<dbReference type="Pfam" id="PF12796">
    <property type="entry name" value="Ank_2"/>
    <property type="match status" value="2"/>
</dbReference>
<feature type="repeat" description="ANK" evidence="7">
    <location>
        <begin position="90"/>
        <end position="122"/>
    </location>
</feature>
<dbReference type="PROSITE" id="PS50088">
    <property type="entry name" value="ANK_REPEAT"/>
    <property type="match status" value="5"/>
</dbReference>
<accession>A0A6A0H893</accession>
<dbReference type="OrthoDB" id="7464126at2759"/>
<feature type="domain" description="Ion transport" evidence="10">
    <location>
        <begin position="276"/>
        <end position="367"/>
    </location>
</feature>
<evidence type="ECO:0000256" key="1">
    <source>
        <dbReference type="ARBA" id="ARBA00004141"/>
    </source>
</evidence>
<dbReference type="SUPFAM" id="SSF48403">
    <property type="entry name" value="Ankyrin repeat"/>
    <property type="match status" value="1"/>
</dbReference>
<reference evidence="11" key="1">
    <citation type="submission" date="2014-08" db="EMBL/GenBank/DDBJ databases">
        <authorList>
            <person name="Murali S."/>
            <person name="Richards S."/>
            <person name="Bandaranaike D."/>
            <person name="Bellair M."/>
            <person name="Blankenburg K."/>
            <person name="Chao H."/>
            <person name="Dinh H."/>
            <person name="Doddapaneni H."/>
            <person name="Dugan-Rocha S."/>
            <person name="Elkadiri S."/>
            <person name="Gnanaolivu R."/>
            <person name="Hughes D."/>
            <person name="Lee S."/>
            <person name="Li M."/>
            <person name="Ming W."/>
            <person name="Munidasa M."/>
            <person name="Muniz J."/>
            <person name="Nguyen L."/>
            <person name="Osuji N."/>
            <person name="Pu L.-L."/>
            <person name="Puazo M."/>
            <person name="Skinner E."/>
            <person name="Qu C."/>
            <person name="Quiroz J."/>
            <person name="Raj R."/>
            <person name="Weissenberger G."/>
            <person name="Xin Y."/>
            <person name="Zou X."/>
            <person name="Han Y."/>
            <person name="Worley K."/>
            <person name="Muzny D."/>
            <person name="Gibbs R."/>
        </authorList>
    </citation>
    <scope>NUCLEOTIDE SEQUENCE</scope>
    <source>
        <strain evidence="11">HAZT.00-mixed</strain>
        <tissue evidence="11">Whole organism</tissue>
    </source>
</reference>
<dbReference type="PRINTS" id="PR01415">
    <property type="entry name" value="ANKYRIN"/>
</dbReference>
<feature type="compositionally biased region" description="Acidic residues" evidence="8">
    <location>
        <begin position="526"/>
        <end position="535"/>
    </location>
</feature>
<sequence length="550" mass="61500">MQLLKRTVSCISPEDHQQQHPCFTKLLKAVTDKDLNTFKRIFVDKELTINYQEPVRGNRSALHYAAKGNFREGLQYLVLNDANCNIQDNSGVTPLHLAANEGFPDIARELICNGASVEIADNRGRNALHWALTTSSSVTEDSNDDILKVVKMLLLRCNNASVKDNEGRLPLHLAARSGITAAVQLLLNNPKSGSVSAKDDELLTPLHYAVMGAQSLETVSFLIKRGANLDAVDKNGQTPMHLLVGRKPANVNEEFDIACLEILLNNGASVSIADRLYMLLLIGFAFGFHVLLRPYQTFYSLFVSLSTTFVMMTGELDYEAVFVEGKKSTEILGILLLLFFIFLIYIILSNLLVGLAVSDLTSIRKRSEVMRLCSQVELMVQFEEVVRSNLWPKCIKNIMKNSISLQALCDSPIISILPNKKRGWVTTSYKFLESFIPKRALNKIFESFVDGFIPPEWEPRLPDNLLRACLKIAQKQFEMQKRDRLLKQRRNTSRGNTVIAKMPVPKPKTDFSLTAIPIPGVSMHDAEDEDSDDSTDSSHNVSSDALNVKL</sequence>
<dbReference type="Pfam" id="PF00520">
    <property type="entry name" value="Ion_trans"/>
    <property type="match status" value="1"/>
</dbReference>
<evidence type="ECO:0000256" key="4">
    <source>
        <dbReference type="ARBA" id="ARBA00022989"/>
    </source>
</evidence>
<name>A0A6A0H893_HYAAZ</name>